<sequence length="166" mass="18587">MAVSDRALSWPSLLLQVLLLAPCWAGAQCTRWSGKGTTPHLRSIFLGRCGEYIDLLQPQLRDKNCTAMWEAFQLALTKDPCSVLPSDYDRFIDLARHPIPRDKWRGAAGEPLQPLSVVAVVCGGCSEQWVCQAVGLAMVRQLPLEQGISLHRAWNRFSHPHHFISE</sequence>
<dbReference type="AlphaFoldDB" id="A0A7J8AYV3"/>
<evidence type="ECO:0000313" key="9">
    <source>
        <dbReference type="Proteomes" id="UP000558488"/>
    </source>
</evidence>
<dbReference type="PANTHER" id="PTHR10912">
    <property type="entry name" value="ADP-RIBOSYL CYCLASE"/>
    <property type="match status" value="1"/>
</dbReference>
<dbReference type="GO" id="GO:0030890">
    <property type="term" value="P:positive regulation of B cell proliferation"/>
    <property type="evidence" value="ECO:0007669"/>
    <property type="project" value="TreeGrafter"/>
</dbReference>
<dbReference type="GO" id="GO:0005886">
    <property type="term" value="C:plasma membrane"/>
    <property type="evidence" value="ECO:0007669"/>
    <property type="project" value="TreeGrafter"/>
</dbReference>
<evidence type="ECO:0000256" key="2">
    <source>
        <dbReference type="ARBA" id="ARBA00011982"/>
    </source>
</evidence>
<name>A0A7J8AYV3_PIPKU</name>
<evidence type="ECO:0000256" key="3">
    <source>
        <dbReference type="ARBA" id="ARBA00022679"/>
    </source>
</evidence>
<keyword evidence="9" id="KW-1185">Reference proteome</keyword>
<dbReference type="PANTHER" id="PTHR10912:SF4">
    <property type="entry name" value="ADP-RIBOSYL CYCLASE_CYCLIC ADP-RIBOSE HYDROLASE 2"/>
    <property type="match status" value="1"/>
</dbReference>
<evidence type="ECO:0000256" key="5">
    <source>
        <dbReference type="ARBA" id="ARBA00023027"/>
    </source>
</evidence>
<protein>
    <recommendedName>
        <fullName evidence="2">ADP-ribosyl cyclase/cyclic ADP-ribose hydrolase</fullName>
        <ecNumber evidence="2">3.2.2.6</ecNumber>
    </recommendedName>
</protein>
<keyword evidence="6" id="KW-1015">Disulfide bond</keyword>
<feature type="chain" id="PRO_5029752682" description="ADP-ribosyl cyclase/cyclic ADP-ribose hydrolase" evidence="7">
    <location>
        <begin position="30"/>
        <end position="166"/>
    </location>
</feature>
<keyword evidence="3" id="KW-0808">Transferase</keyword>
<evidence type="ECO:0000256" key="4">
    <source>
        <dbReference type="ARBA" id="ARBA00022801"/>
    </source>
</evidence>
<feature type="signal peptide" evidence="7">
    <location>
        <begin position="1"/>
        <end position="29"/>
    </location>
</feature>
<proteinExistence type="inferred from homology"/>
<dbReference type="GO" id="GO:0061809">
    <property type="term" value="F:NAD+ nucleosidase activity, cyclic ADP-ribose generating"/>
    <property type="evidence" value="ECO:0007669"/>
    <property type="project" value="UniProtKB-EC"/>
</dbReference>
<organism evidence="8 9">
    <name type="scientific">Pipistrellus kuhlii</name>
    <name type="common">Kuhl's pipistrelle</name>
    <dbReference type="NCBI Taxonomy" id="59472"/>
    <lineage>
        <taxon>Eukaryota</taxon>
        <taxon>Metazoa</taxon>
        <taxon>Chordata</taxon>
        <taxon>Craniata</taxon>
        <taxon>Vertebrata</taxon>
        <taxon>Euteleostomi</taxon>
        <taxon>Mammalia</taxon>
        <taxon>Eutheria</taxon>
        <taxon>Laurasiatheria</taxon>
        <taxon>Chiroptera</taxon>
        <taxon>Yangochiroptera</taxon>
        <taxon>Vespertilionidae</taxon>
        <taxon>Pipistrellus</taxon>
    </lineage>
</organism>
<reference evidence="8 9" key="1">
    <citation type="journal article" date="2020" name="Nature">
        <title>Six reference-quality genomes reveal evolution of bat adaptations.</title>
        <authorList>
            <person name="Jebb D."/>
            <person name="Huang Z."/>
            <person name="Pippel M."/>
            <person name="Hughes G.M."/>
            <person name="Lavrichenko K."/>
            <person name="Devanna P."/>
            <person name="Winkler S."/>
            <person name="Jermiin L.S."/>
            <person name="Skirmuntt E.C."/>
            <person name="Katzourakis A."/>
            <person name="Burkitt-Gray L."/>
            <person name="Ray D.A."/>
            <person name="Sullivan K.A.M."/>
            <person name="Roscito J.G."/>
            <person name="Kirilenko B.M."/>
            <person name="Davalos L.M."/>
            <person name="Corthals A.P."/>
            <person name="Power M.L."/>
            <person name="Jones G."/>
            <person name="Ransome R.D."/>
            <person name="Dechmann D.K.N."/>
            <person name="Locatelli A.G."/>
            <person name="Puechmaille S.J."/>
            <person name="Fedrigo O."/>
            <person name="Jarvis E.D."/>
            <person name="Hiller M."/>
            <person name="Vernes S.C."/>
            <person name="Myers E.W."/>
            <person name="Teeling E.C."/>
        </authorList>
    </citation>
    <scope>NUCLEOTIDE SEQUENCE [LARGE SCALE GENOMIC DNA]</scope>
    <source>
        <strain evidence="8">MPipKuh1</strain>
        <tissue evidence="8">Flight muscle</tissue>
    </source>
</reference>
<dbReference type="Pfam" id="PF02267">
    <property type="entry name" value="Rib_hydrolayse"/>
    <property type="match status" value="1"/>
</dbReference>
<keyword evidence="5" id="KW-0520">NAD</keyword>
<evidence type="ECO:0000256" key="1">
    <source>
        <dbReference type="ARBA" id="ARBA00005406"/>
    </source>
</evidence>
<dbReference type="Gene3D" id="1.20.82.10">
    <property type="entry name" value="ADP Ribosyl Cyclase, Chain A, domain 1"/>
    <property type="match status" value="1"/>
</dbReference>
<evidence type="ECO:0000313" key="8">
    <source>
        <dbReference type="EMBL" id="KAF6391385.1"/>
    </source>
</evidence>
<keyword evidence="7" id="KW-0732">Signal</keyword>
<dbReference type="EMBL" id="JACAGB010000001">
    <property type="protein sequence ID" value="KAF6391385.1"/>
    <property type="molecule type" value="Genomic_DNA"/>
</dbReference>
<accession>A0A7J8AYV3</accession>
<evidence type="ECO:0000256" key="7">
    <source>
        <dbReference type="SAM" id="SignalP"/>
    </source>
</evidence>
<dbReference type="EC" id="3.2.2.6" evidence="2"/>
<keyword evidence="4" id="KW-0378">Hydrolase</keyword>
<evidence type="ECO:0000256" key="6">
    <source>
        <dbReference type="ARBA" id="ARBA00023157"/>
    </source>
</evidence>
<dbReference type="GO" id="GO:0016849">
    <property type="term" value="F:phosphorus-oxygen lyase activity"/>
    <property type="evidence" value="ECO:0007669"/>
    <property type="project" value="TreeGrafter"/>
</dbReference>
<gene>
    <name evidence="8" type="ORF">mPipKuh1_001578</name>
</gene>
<dbReference type="SUPFAM" id="SSF52309">
    <property type="entry name" value="N-(deoxy)ribosyltransferase-like"/>
    <property type="match status" value="1"/>
</dbReference>
<dbReference type="Proteomes" id="UP000558488">
    <property type="component" value="Unassembled WGS sequence"/>
</dbReference>
<dbReference type="InterPro" id="IPR003193">
    <property type="entry name" value="ADP-ribosyl_cyclase"/>
</dbReference>
<comment type="similarity">
    <text evidence="1">Belongs to the ADP-ribosyl cyclase family.</text>
</comment>
<comment type="caution">
    <text evidence="8">The sequence shown here is derived from an EMBL/GenBank/DDBJ whole genome shotgun (WGS) entry which is preliminary data.</text>
</comment>
<dbReference type="GO" id="GO:0016740">
    <property type="term" value="F:transferase activity"/>
    <property type="evidence" value="ECO:0007669"/>
    <property type="project" value="UniProtKB-KW"/>
</dbReference>